<feature type="binding site" evidence="11">
    <location>
        <begin position="121"/>
        <end position="123"/>
    </location>
    <ligand>
        <name>(6S)-5,6,7,8-tetrahydrofolate</name>
        <dbReference type="ChEBI" id="CHEBI:57453"/>
    </ligand>
</feature>
<evidence type="ECO:0000256" key="6">
    <source>
        <dbReference type="ARBA" id="ARBA00022490"/>
    </source>
</evidence>
<evidence type="ECO:0000313" key="15">
    <source>
        <dbReference type="Proteomes" id="UP000320813"/>
    </source>
</evidence>
<dbReference type="InterPro" id="IPR019798">
    <property type="entry name" value="Ser_HO-MeTrfase_PLP_BS"/>
</dbReference>
<evidence type="ECO:0000256" key="1">
    <source>
        <dbReference type="ARBA" id="ARBA00001528"/>
    </source>
</evidence>
<evidence type="ECO:0000256" key="10">
    <source>
        <dbReference type="ARBA" id="ARBA00022898"/>
    </source>
</evidence>
<dbReference type="FunFam" id="3.40.640.10:FF:000001">
    <property type="entry name" value="Serine hydroxymethyltransferase"/>
    <property type="match status" value="1"/>
</dbReference>
<comment type="subcellular location">
    <subcellularLocation>
        <location evidence="3 11">Cytoplasm</location>
    </subcellularLocation>
</comment>
<dbReference type="InterPro" id="IPR049943">
    <property type="entry name" value="Ser_HO-MeTrfase-like"/>
</dbReference>
<keyword evidence="10 11" id="KW-0663">Pyridoxal phosphate</keyword>
<keyword evidence="9 11" id="KW-0808">Transferase</keyword>
<evidence type="ECO:0000313" key="14">
    <source>
        <dbReference type="EMBL" id="RZD15551.1"/>
    </source>
</evidence>
<keyword evidence="8 11" id="KW-0028">Amino-acid biosynthesis</keyword>
<dbReference type="EC" id="2.1.2.1" evidence="11"/>
<feature type="domain" description="Serine hydroxymethyltransferase-like" evidence="13">
    <location>
        <begin position="4"/>
        <end position="380"/>
    </location>
</feature>
<dbReference type="EMBL" id="SGBD01000001">
    <property type="protein sequence ID" value="RZD15551.1"/>
    <property type="molecule type" value="Genomic_DNA"/>
</dbReference>
<dbReference type="UniPathway" id="UPA00288">
    <property type="reaction ID" value="UER01023"/>
</dbReference>
<dbReference type="Proteomes" id="UP000320813">
    <property type="component" value="Unassembled WGS sequence"/>
</dbReference>
<protein>
    <recommendedName>
        <fullName evidence="11">Serine hydroxymethyltransferase</fullName>
        <shortName evidence="11">SHMT</shortName>
        <shortName evidence="11">Serine methylase</shortName>
        <ecNumber evidence="11">2.1.2.1</ecNumber>
    </recommendedName>
</protein>
<feature type="site" description="Plays an important role in substrate specificity" evidence="11">
    <location>
        <position position="225"/>
    </location>
</feature>
<dbReference type="SUPFAM" id="SSF53383">
    <property type="entry name" value="PLP-dependent transferases"/>
    <property type="match status" value="1"/>
</dbReference>
<dbReference type="HAMAP" id="MF_00051">
    <property type="entry name" value="SHMT"/>
    <property type="match status" value="1"/>
</dbReference>
<reference evidence="14 15" key="1">
    <citation type="submission" date="2019-01" db="EMBL/GenBank/DDBJ databases">
        <title>Insights into ecological role of a new deltaproteobacterial order Candidatus Sinidesulfobacterales (Sva0485) by metagenomics and metatranscriptomics.</title>
        <authorList>
            <person name="Tan S."/>
            <person name="Liu J."/>
            <person name="Fang Y."/>
            <person name="Hedlund B.P."/>
            <person name="Lian Z.H."/>
            <person name="Huang L.Y."/>
            <person name="Li J.T."/>
            <person name="Huang L.N."/>
            <person name="Li W.J."/>
            <person name="Jiang H.C."/>
            <person name="Dong H.L."/>
            <person name="Shu W.S."/>
        </authorList>
    </citation>
    <scope>NUCLEOTIDE SEQUENCE [LARGE SCALE GENOMIC DNA]</scope>
    <source>
        <strain evidence="14">AP3</strain>
    </source>
</reference>
<comment type="pathway">
    <text evidence="11">One-carbon metabolism; tetrahydrofolate interconversion.</text>
</comment>
<dbReference type="GO" id="GO:0030170">
    <property type="term" value="F:pyridoxal phosphate binding"/>
    <property type="evidence" value="ECO:0007669"/>
    <property type="project" value="UniProtKB-UniRule"/>
</dbReference>
<evidence type="ECO:0000256" key="8">
    <source>
        <dbReference type="ARBA" id="ARBA00022605"/>
    </source>
</evidence>
<dbReference type="PANTHER" id="PTHR11680:SF35">
    <property type="entry name" value="SERINE HYDROXYMETHYLTRANSFERASE 1"/>
    <property type="match status" value="1"/>
</dbReference>
<evidence type="ECO:0000256" key="9">
    <source>
        <dbReference type="ARBA" id="ARBA00022679"/>
    </source>
</evidence>
<dbReference type="InterPro" id="IPR015424">
    <property type="entry name" value="PyrdxlP-dep_Trfase"/>
</dbReference>
<comment type="cofactor">
    <cofactor evidence="2 11 12">
        <name>pyridoxal 5'-phosphate</name>
        <dbReference type="ChEBI" id="CHEBI:597326"/>
    </cofactor>
</comment>
<keyword evidence="6 11" id="KW-0963">Cytoplasm</keyword>
<comment type="similarity">
    <text evidence="4 11">Belongs to the SHMT family.</text>
</comment>
<dbReference type="GO" id="GO:0005829">
    <property type="term" value="C:cytosol"/>
    <property type="evidence" value="ECO:0007669"/>
    <property type="project" value="TreeGrafter"/>
</dbReference>
<dbReference type="GO" id="GO:0019264">
    <property type="term" value="P:glycine biosynthetic process from serine"/>
    <property type="evidence" value="ECO:0007669"/>
    <property type="project" value="UniProtKB-UniRule"/>
</dbReference>
<proteinExistence type="inferred from homology"/>
<dbReference type="PIRSF" id="PIRSF000412">
    <property type="entry name" value="SHMT"/>
    <property type="match status" value="1"/>
</dbReference>
<dbReference type="InterPro" id="IPR015421">
    <property type="entry name" value="PyrdxlP-dep_Trfase_major"/>
</dbReference>
<dbReference type="GO" id="GO:0008168">
    <property type="term" value="F:methyltransferase activity"/>
    <property type="evidence" value="ECO:0007669"/>
    <property type="project" value="UniProtKB-KW"/>
</dbReference>
<evidence type="ECO:0000256" key="3">
    <source>
        <dbReference type="ARBA" id="ARBA00004496"/>
    </source>
</evidence>
<comment type="function">
    <text evidence="11">Catalyzes the reversible interconversion of serine and glycine with tetrahydrofolate (THF) serving as the one-carbon carrier. This reaction serves as the major source of one-carbon groups required for the biosynthesis of purines, thymidylate, methionine, and other important biomolecules. Also exhibits THF-independent aldolase activity toward beta-hydroxyamino acids, producing glycine and aldehydes, via a retro-aldol mechanism.</text>
</comment>
<evidence type="ECO:0000256" key="11">
    <source>
        <dbReference type="HAMAP-Rule" id="MF_00051"/>
    </source>
</evidence>
<dbReference type="GO" id="GO:0035999">
    <property type="term" value="P:tetrahydrofolate interconversion"/>
    <property type="evidence" value="ECO:0007669"/>
    <property type="project" value="UniProtKB-UniRule"/>
</dbReference>
<keyword evidence="7 11" id="KW-0554">One-carbon metabolism</keyword>
<evidence type="ECO:0000256" key="5">
    <source>
        <dbReference type="ARBA" id="ARBA00011738"/>
    </source>
</evidence>
<dbReference type="InterPro" id="IPR001085">
    <property type="entry name" value="Ser_HO-MeTrfase"/>
</dbReference>
<comment type="catalytic activity">
    <reaction evidence="1 11">
        <text>(6R)-5,10-methylene-5,6,7,8-tetrahydrofolate + glycine + H2O = (6S)-5,6,7,8-tetrahydrofolate + L-serine</text>
        <dbReference type="Rhea" id="RHEA:15481"/>
        <dbReference type="ChEBI" id="CHEBI:15377"/>
        <dbReference type="ChEBI" id="CHEBI:15636"/>
        <dbReference type="ChEBI" id="CHEBI:33384"/>
        <dbReference type="ChEBI" id="CHEBI:57305"/>
        <dbReference type="ChEBI" id="CHEBI:57453"/>
        <dbReference type="EC" id="2.1.2.1"/>
    </reaction>
</comment>
<evidence type="ECO:0000256" key="2">
    <source>
        <dbReference type="ARBA" id="ARBA00001933"/>
    </source>
</evidence>
<comment type="caution">
    <text evidence="14">The sequence shown here is derived from an EMBL/GenBank/DDBJ whole genome shotgun (WGS) entry which is preliminary data.</text>
</comment>
<dbReference type="InterPro" id="IPR039429">
    <property type="entry name" value="SHMT-like_dom"/>
</dbReference>
<dbReference type="Pfam" id="PF00464">
    <property type="entry name" value="SHMT"/>
    <property type="match status" value="1"/>
</dbReference>
<feature type="modified residue" description="N6-(pyridoxal phosphate)lysine" evidence="11 12">
    <location>
        <position position="226"/>
    </location>
</feature>
<dbReference type="PANTHER" id="PTHR11680">
    <property type="entry name" value="SERINE HYDROXYMETHYLTRANSFERASE"/>
    <property type="match status" value="1"/>
</dbReference>
<dbReference type="NCBIfam" id="NF000586">
    <property type="entry name" value="PRK00011.1"/>
    <property type="match status" value="1"/>
</dbReference>
<accession>A0A519BE61</accession>
<comment type="subunit">
    <text evidence="5 11">Homodimer.</text>
</comment>
<dbReference type="Gene3D" id="3.90.1150.10">
    <property type="entry name" value="Aspartate Aminotransferase, domain 1"/>
    <property type="match status" value="1"/>
</dbReference>
<dbReference type="CDD" id="cd00378">
    <property type="entry name" value="SHMT"/>
    <property type="match status" value="1"/>
</dbReference>
<keyword evidence="14" id="KW-0489">Methyltransferase</keyword>
<evidence type="ECO:0000256" key="12">
    <source>
        <dbReference type="PIRSR" id="PIRSR000412-50"/>
    </source>
</evidence>
<gene>
    <name evidence="11" type="primary">glyA</name>
    <name evidence="14" type="ORF">EVJ47_02820</name>
</gene>
<evidence type="ECO:0000256" key="7">
    <source>
        <dbReference type="ARBA" id="ARBA00022563"/>
    </source>
</evidence>
<dbReference type="Gene3D" id="3.40.640.10">
    <property type="entry name" value="Type I PLP-dependent aspartate aminotransferase-like (Major domain)"/>
    <property type="match status" value="1"/>
</dbReference>
<dbReference type="FunFam" id="3.90.1150.10:FF:000003">
    <property type="entry name" value="Serine hydroxymethyltransferase"/>
    <property type="match status" value="1"/>
</dbReference>
<evidence type="ECO:0000256" key="4">
    <source>
        <dbReference type="ARBA" id="ARBA00006376"/>
    </source>
</evidence>
<dbReference type="GO" id="GO:0004372">
    <property type="term" value="F:glycine hydroxymethyltransferase activity"/>
    <property type="evidence" value="ECO:0007669"/>
    <property type="project" value="UniProtKB-UniRule"/>
</dbReference>
<feature type="binding site" evidence="11">
    <location>
        <position position="117"/>
    </location>
    <ligand>
        <name>(6S)-5,6,7,8-tetrahydrofolate</name>
        <dbReference type="ChEBI" id="CHEBI:57453"/>
    </ligand>
</feature>
<dbReference type="InterPro" id="IPR015422">
    <property type="entry name" value="PyrdxlP-dep_Trfase_small"/>
</dbReference>
<dbReference type="UniPathway" id="UPA00193"/>
<evidence type="ECO:0000259" key="13">
    <source>
        <dbReference type="Pfam" id="PF00464"/>
    </source>
</evidence>
<name>A0A519BE61_9DELT</name>
<comment type="caution">
    <text evidence="11">Lacks conserved residue(s) required for the propagation of feature annotation.</text>
</comment>
<feature type="binding site" evidence="11">
    <location>
        <begin position="349"/>
        <end position="351"/>
    </location>
    <ligand>
        <name>(6S)-5,6,7,8-tetrahydrofolate</name>
        <dbReference type="ChEBI" id="CHEBI:57453"/>
    </ligand>
</feature>
<comment type="pathway">
    <text evidence="11">Amino-acid biosynthesis; glycine biosynthesis; glycine from L-serine: step 1/1.</text>
</comment>
<dbReference type="PROSITE" id="PS00096">
    <property type="entry name" value="SHMT"/>
    <property type="match status" value="1"/>
</dbReference>
<organism evidence="14 15">
    <name type="scientific">Candidatus Acidulodesulfobacterium ferriphilum</name>
    <dbReference type="NCBI Taxonomy" id="2597223"/>
    <lineage>
        <taxon>Bacteria</taxon>
        <taxon>Deltaproteobacteria</taxon>
        <taxon>Candidatus Acidulodesulfobacterales</taxon>
        <taxon>Candidatus Acidulodesulfobacterium</taxon>
    </lineage>
</organism>
<dbReference type="GO" id="GO:0032259">
    <property type="term" value="P:methylation"/>
    <property type="evidence" value="ECO:0007669"/>
    <property type="project" value="UniProtKB-KW"/>
</dbReference>
<sequence length="410" mass="45479">MKDLKDFDSEVYEFIGKELNRQRQSIELIASENFVSKAVMEAQGSVLTNKYAEGYPKKRYYGGCNYIDSIEQIAIDRIKDIFKAEYANVQPHSGSQANMAIFYAFLTPGDTVLGMDLSHGGHLTHGSPVNFSGKYFNIIPYGVNKNTETIDYDELRKTALNNKPKMIIAGASAYPRIIDFKKFRDIADEAGCYLMVDMAHIAGLVAADLHPSPIPYADFVTTTTHKTLRGPRGGIILAKAKYEKELNSAIFPGIQGGPLEHIIAAKAVAFKEAMSEEFKDYQRQVVFNAAALADTLKNNGFELISGGTDNHLMLVDFRKSEMTGKQAEALLDEVGITVNKNKVPFDERSPFVTSGIRIGTPAVTTRGMKEGEMVKIGELISEVLHNLHDESIKDGVKKEVRLLCEKFPLY</sequence>
<dbReference type="AlphaFoldDB" id="A0A519BE61"/>